<keyword evidence="2" id="KW-0547">Nucleotide-binding</keyword>
<comment type="caution">
    <text evidence="2">The sequence shown here is derived from an EMBL/GenBank/DDBJ whole genome shotgun (WGS) entry which is preliminary data.</text>
</comment>
<dbReference type="Proteomes" id="UP001566476">
    <property type="component" value="Unassembled WGS sequence"/>
</dbReference>
<evidence type="ECO:0000256" key="1">
    <source>
        <dbReference type="SAM" id="MobiDB-lite"/>
    </source>
</evidence>
<organism evidence="2 3">
    <name type="scientific">Kineococcus mangrovi</name>
    <dbReference type="NCBI Taxonomy" id="1660183"/>
    <lineage>
        <taxon>Bacteria</taxon>
        <taxon>Bacillati</taxon>
        <taxon>Actinomycetota</taxon>
        <taxon>Actinomycetes</taxon>
        <taxon>Kineosporiales</taxon>
        <taxon>Kineosporiaceae</taxon>
        <taxon>Kineococcus</taxon>
    </lineage>
</organism>
<feature type="compositionally biased region" description="Basic and acidic residues" evidence="1">
    <location>
        <begin position="117"/>
        <end position="146"/>
    </location>
</feature>
<dbReference type="PANTHER" id="PTHR35526:SF3">
    <property type="entry name" value="ANTI-SIGMA-F FACTOR RSBW"/>
    <property type="match status" value="1"/>
</dbReference>
<name>A0ABV4I0M0_9ACTN</name>
<evidence type="ECO:0000313" key="3">
    <source>
        <dbReference type="Proteomes" id="UP001566476"/>
    </source>
</evidence>
<dbReference type="InterPro" id="IPR036890">
    <property type="entry name" value="HATPase_C_sf"/>
</dbReference>
<dbReference type="Gene3D" id="3.30.565.10">
    <property type="entry name" value="Histidine kinase-like ATPase, C-terminal domain"/>
    <property type="match status" value="1"/>
</dbReference>
<dbReference type="GO" id="GO:0005524">
    <property type="term" value="F:ATP binding"/>
    <property type="evidence" value="ECO:0007669"/>
    <property type="project" value="UniProtKB-KW"/>
</dbReference>
<feature type="region of interest" description="Disordered" evidence="1">
    <location>
        <begin position="57"/>
        <end position="161"/>
    </location>
</feature>
<accession>A0ABV4I0M0</accession>
<keyword evidence="3" id="KW-1185">Reference proteome</keyword>
<sequence>MDHLLLHPHPSVTAAARHFVSDWSRRHRLSEDTVERLELLTSEVVANAVIHGLDPSTAPAVQPPAGQCAGAGHAPATTSTTAAGTTRVTTAGARSTPRGDLGGYVLVSITDGPDLPPDVRPDLRPGQPADERAGRRTDERTDHRTDQAGGTGSGQAPCPGGVLVCVSDPGTGRPRLRTLTEDDTGGRGLALVDLLATAWGVSAAVAPGRCYPAPPLAAAGLGGATGGKTTWFLLTP</sequence>
<gene>
    <name evidence="2" type="ORF">AB2L28_08160</name>
</gene>
<feature type="compositionally biased region" description="Low complexity" evidence="1">
    <location>
        <begin position="70"/>
        <end position="93"/>
    </location>
</feature>
<dbReference type="PANTHER" id="PTHR35526">
    <property type="entry name" value="ANTI-SIGMA-F FACTOR RSBW-RELATED"/>
    <property type="match status" value="1"/>
</dbReference>
<reference evidence="2 3" key="1">
    <citation type="submission" date="2024-07" db="EMBL/GenBank/DDBJ databases">
        <authorList>
            <person name="Thanompreechachai J."/>
            <person name="Duangmal K."/>
        </authorList>
    </citation>
    <scope>NUCLEOTIDE SEQUENCE [LARGE SCALE GENOMIC DNA]</scope>
    <source>
        <strain evidence="2 3">TBRC 1896</strain>
    </source>
</reference>
<dbReference type="EMBL" id="JBGGTQ010000003">
    <property type="protein sequence ID" value="MEZ0492211.1"/>
    <property type="molecule type" value="Genomic_DNA"/>
</dbReference>
<evidence type="ECO:0000313" key="2">
    <source>
        <dbReference type="EMBL" id="MEZ0492211.1"/>
    </source>
</evidence>
<dbReference type="InterPro" id="IPR050267">
    <property type="entry name" value="Anti-sigma-factor_SerPK"/>
</dbReference>
<protein>
    <submittedName>
        <fullName evidence="2">ATP-binding protein</fullName>
    </submittedName>
</protein>
<proteinExistence type="predicted"/>
<dbReference type="RefSeq" id="WP_370718247.1">
    <property type="nucleotide sequence ID" value="NZ_JBGGTQ010000003.1"/>
</dbReference>
<keyword evidence="2" id="KW-0067">ATP-binding</keyword>